<reference evidence="2" key="1">
    <citation type="journal article" date="2021" name="PeerJ">
        <title>Extensive microbial diversity within the chicken gut microbiome revealed by metagenomics and culture.</title>
        <authorList>
            <person name="Gilroy R."/>
            <person name="Ravi A."/>
            <person name="Getino M."/>
            <person name="Pursley I."/>
            <person name="Horton D.L."/>
            <person name="Alikhan N.F."/>
            <person name="Baker D."/>
            <person name="Gharbi K."/>
            <person name="Hall N."/>
            <person name="Watson M."/>
            <person name="Adriaenssens E.M."/>
            <person name="Foster-Nyarko E."/>
            <person name="Jarju S."/>
            <person name="Secka A."/>
            <person name="Antonio M."/>
            <person name="Oren A."/>
            <person name="Chaudhuri R.R."/>
            <person name="La Ragione R."/>
            <person name="Hildebrand F."/>
            <person name="Pallen M.J."/>
        </authorList>
    </citation>
    <scope>NUCLEOTIDE SEQUENCE</scope>
    <source>
        <strain evidence="2">ChiBcec21-2208</strain>
    </source>
</reference>
<dbReference type="SMART" id="SM00849">
    <property type="entry name" value="Lactamase_B"/>
    <property type="match status" value="1"/>
</dbReference>
<evidence type="ECO:0000259" key="1">
    <source>
        <dbReference type="SMART" id="SM00849"/>
    </source>
</evidence>
<evidence type="ECO:0000313" key="3">
    <source>
        <dbReference type="Proteomes" id="UP000782880"/>
    </source>
</evidence>
<proteinExistence type="predicted"/>
<gene>
    <name evidence="2" type="ORF">K8V20_09165</name>
</gene>
<sequence>MRSTMKRKRRRRRSKKHYSWFVTAVVAFLLAAAGLVIEFYGGQQGVPTWSEVYTALGVPLDGPNPELLADSETTVTVLDVGQGDSVLIGQDGAYCLIDTGTSDSQDALIRSLRQAEITELKYLVLTHPHADHTGGAMAVLENLSVDTLLLPVWPTEDPDDSSPWPRGLLELAETAQTTVQETSEGERYSLGTGTLHILQGGSAWMKDADDANNGSLCLLFEAGGFRYLATGDAEDSAEEALVERYGTELEAVLYKAGHHGSSTSSGKELLSVVRPQAVAISCGLDNEYGHPHEETLRRLEEIGAAVYRTDTMGTITFTYENGILSASTSEETLDAAA</sequence>
<comment type="caution">
    <text evidence="2">The sequence shown here is derived from an EMBL/GenBank/DDBJ whole genome shotgun (WGS) entry which is preliminary data.</text>
</comment>
<dbReference type="PANTHER" id="PTHR30619">
    <property type="entry name" value="DNA INTERNALIZATION/COMPETENCE PROTEIN COMEC/REC2"/>
    <property type="match status" value="1"/>
</dbReference>
<dbReference type="SUPFAM" id="SSF56281">
    <property type="entry name" value="Metallo-hydrolase/oxidoreductase"/>
    <property type="match status" value="1"/>
</dbReference>
<dbReference type="Pfam" id="PF00753">
    <property type="entry name" value="Lactamase_B"/>
    <property type="match status" value="1"/>
</dbReference>
<organism evidence="2 3">
    <name type="scientific">Subdoligranulum variabile</name>
    <dbReference type="NCBI Taxonomy" id="214851"/>
    <lineage>
        <taxon>Bacteria</taxon>
        <taxon>Bacillati</taxon>
        <taxon>Bacillota</taxon>
        <taxon>Clostridia</taxon>
        <taxon>Eubacteriales</taxon>
        <taxon>Oscillospiraceae</taxon>
        <taxon>Subdoligranulum</taxon>
    </lineage>
</organism>
<accession>A0A921LPB5</accession>
<dbReference type="PANTHER" id="PTHR30619:SF1">
    <property type="entry name" value="RECOMBINATION PROTEIN 2"/>
    <property type="match status" value="1"/>
</dbReference>
<dbReference type="Proteomes" id="UP000782880">
    <property type="component" value="Unassembled WGS sequence"/>
</dbReference>
<dbReference type="InterPro" id="IPR036866">
    <property type="entry name" value="RibonucZ/Hydroxyglut_hydro"/>
</dbReference>
<evidence type="ECO:0000313" key="2">
    <source>
        <dbReference type="EMBL" id="HJG28794.1"/>
    </source>
</evidence>
<dbReference type="InterPro" id="IPR001279">
    <property type="entry name" value="Metallo-B-lactamas"/>
</dbReference>
<dbReference type="AlphaFoldDB" id="A0A921LPB5"/>
<dbReference type="InterPro" id="IPR035681">
    <property type="entry name" value="ComA-like_MBL"/>
</dbReference>
<dbReference type="InterPro" id="IPR052159">
    <property type="entry name" value="Competence_DNA_uptake"/>
</dbReference>
<dbReference type="CDD" id="cd07731">
    <property type="entry name" value="ComA-like_MBL-fold"/>
    <property type="match status" value="1"/>
</dbReference>
<dbReference type="EMBL" id="DYVE01000237">
    <property type="protein sequence ID" value="HJG28794.1"/>
    <property type="molecule type" value="Genomic_DNA"/>
</dbReference>
<feature type="domain" description="Metallo-beta-lactamase" evidence="1">
    <location>
        <begin position="82"/>
        <end position="284"/>
    </location>
</feature>
<protein>
    <submittedName>
        <fullName evidence="2">MBL fold metallo-hydrolase</fullName>
    </submittedName>
</protein>
<dbReference type="Gene3D" id="3.60.15.10">
    <property type="entry name" value="Ribonuclease Z/Hydroxyacylglutathione hydrolase-like"/>
    <property type="match status" value="1"/>
</dbReference>
<reference evidence="2" key="2">
    <citation type="submission" date="2021-09" db="EMBL/GenBank/DDBJ databases">
        <authorList>
            <person name="Gilroy R."/>
        </authorList>
    </citation>
    <scope>NUCLEOTIDE SEQUENCE</scope>
    <source>
        <strain evidence="2">ChiBcec21-2208</strain>
    </source>
</reference>
<name>A0A921LPB5_9FIRM</name>